<feature type="region of interest" description="Disordered" evidence="8">
    <location>
        <begin position="1"/>
        <end position="20"/>
    </location>
</feature>
<feature type="transmembrane region" description="Helical" evidence="7">
    <location>
        <begin position="30"/>
        <end position="53"/>
    </location>
</feature>
<evidence type="ECO:0000256" key="5">
    <source>
        <dbReference type="ARBA" id="ARBA00022989"/>
    </source>
</evidence>
<dbReference type="Gene3D" id="1.10.3720.10">
    <property type="entry name" value="MetI-like"/>
    <property type="match status" value="1"/>
</dbReference>
<keyword evidence="2 7" id="KW-0813">Transport</keyword>
<evidence type="ECO:0000256" key="8">
    <source>
        <dbReference type="SAM" id="MobiDB-lite"/>
    </source>
</evidence>
<feature type="transmembrane region" description="Helical" evidence="7">
    <location>
        <begin position="271"/>
        <end position="290"/>
    </location>
</feature>
<dbReference type="PANTHER" id="PTHR43744">
    <property type="entry name" value="ABC TRANSPORTER PERMEASE PROTEIN MG189-RELATED-RELATED"/>
    <property type="match status" value="1"/>
</dbReference>
<keyword evidence="11" id="KW-1185">Reference proteome</keyword>
<evidence type="ECO:0000256" key="4">
    <source>
        <dbReference type="ARBA" id="ARBA00022692"/>
    </source>
</evidence>
<dbReference type="RefSeq" id="WP_380123781.1">
    <property type="nucleotide sequence ID" value="NZ_JBHSIU010000055.1"/>
</dbReference>
<evidence type="ECO:0000256" key="6">
    <source>
        <dbReference type="ARBA" id="ARBA00023136"/>
    </source>
</evidence>
<comment type="caution">
    <text evidence="10">The sequence shown here is derived from an EMBL/GenBank/DDBJ whole genome shotgun (WGS) entry which is preliminary data.</text>
</comment>
<reference evidence="11" key="1">
    <citation type="journal article" date="2019" name="Int. J. Syst. Evol. Microbiol.">
        <title>The Global Catalogue of Microorganisms (GCM) 10K type strain sequencing project: providing services to taxonomists for standard genome sequencing and annotation.</title>
        <authorList>
            <consortium name="The Broad Institute Genomics Platform"/>
            <consortium name="The Broad Institute Genome Sequencing Center for Infectious Disease"/>
            <person name="Wu L."/>
            <person name="Ma J."/>
        </authorList>
    </citation>
    <scope>NUCLEOTIDE SEQUENCE [LARGE SCALE GENOMIC DNA]</scope>
    <source>
        <strain evidence="11">CGMCC 4.7152</strain>
    </source>
</reference>
<evidence type="ECO:0000313" key="10">
    <source>
        <dbReference type="EMBL" id="MFC5004161.1"/>
    </source>
</evidence>
<feature type="transmembrane region" description="Helical" evidence="7">
    <location>
        <begin position="125"/>
        <end position="144"/>
    </location>
</feature>
<name>A0ABV9W8T5_9ACTN</name>
<sequence>MRLRRRSITRSASRPAWQEDPRPLTSAAKAVAIVVVLALVTVPFLVVVSTSLADPADVVANGGWVIWPEHPSLAAYTEILSGGIVGRATVVSLGVTLIGTACSLAATVLLAYALSRPAVFGGKPIMLVVLFTFLFPPGIIPAYLVVKETGLLDSYAALIAPVLVNTFNLVVMRGFFQSLPAELYEAARLDGASEWTTLWRITIPLSRAVLAVVGLFYAVSYWNSWFNALIYIDEPSRWPLQLVLRTYVLAGGQLADPSAGEAGLLSAPQTVRMAVVVLATIPIVLVYPFLQRFFVKGVLSGAIKS</sequence>
<keyword evidence="6 7" id="KW-0472">Membrane</keyword>
<feature type="transmembrane region" description="Helical" evidence="7">
    <location>
        <begin position="90"/>
        <end position="113"/>
    </location>
</feature>
<proteinExistence type="inferred from homology"/>
<evidence type="ECO:0000256" key="2">
    <source>
        <dbReference type="ARBA" id="ARBA00022448"/>
    </source>
</evidence>
<comment type="similarity">
    <text evidence="7">Belongs to the binding-protein-dependent transport system permease family.</text>
</comment>
<keyword evidence="4 7" id="KW-0812">Transmembrane</keyword>
<dbReference type="InterPro" id="IPR000515">
    <property type="entry name" value="MetI-like"/>
</dbReference>
<dbReference type="Pfam" id="PF00528">
    <property type="entry name" value="BPD_transp_1"/>
    <property type="match status" value="1"/>
</dbReference>
<evidence type="ECO:0000313" key="11">
    <source>
        <dbReference type="Proteomes" id="UP001595912"/>
    </source>
</evidence>
<evidence type="ECO:0000256" key="3">
    <source>
        <dbReference type="ARBA" id="ARBA00022475"/>
    </source>
</evidence>
<accession>A0ABV9W8T5</accession>
<organism evidence="10 11">
    <name type="scientific">Dactylosporangium cerinum</name>
    <dbReference type="NCBI Taxonomy" id="1434730"/>
    <lineage>
        <taxon>Bacteria</taxon>
        <taxon>Bacillati</taxon>
        <taxon>Actinomycetota</taxon>
        <taxon>Actinomycetes</taxon>
        <taxon>Micromonosporales</taxon>
        <taxon>Micromonosporaceae</taxon>
        <taxon>Dactylosporangium</taxon>
    </lineage>
</organism>
<comment type="subcellular location">
    <subcellularLocation>
        <location evidence="1 7">Cell membrane</location>
        <topology evidence="1 7">Multi-pass membrane protein</topology>
    </subcellularLocation>
</comment>
<dbReference type="EMBL" id="JBHSIU010000055">
    <property type="protein sequence ID" value="MFC5004161.1"/>
    <property type="molecule type" value="Genomic_DNA"/>
</dbReference>
<feature type="transmembrane region" description="Helical" evidence="7">
    <location>
        <begin position="197"/>
        <end position="219"/>
    </location>
</feature>
<dbReference type="InterPro" id="IPR035906">
    <property type="entry name" value="MetI-like_sf"/>
</dbReference>
<dbReference type="PANTHER" id="PTHR43744:SF9">
    <property type="entry name" value="POLYGALACTURONAN_RHAMNOGALACTURONAN TRANSPORT SYSTEM PERMEASE PROTEIN YTCP"/>
    <property type="match status" value="1"/>
</dbReference>
<keyword evidence="3" id="KW-1003">Cell membrane</keyword>
<dbReference type="Proteomes" id="UP001595912">
    <property type="component" value="Unassembled WGS sequence"/>
</dbReference>
<feature type="domain" description="ABC transmembrane type-1" evidence="9">
    <location>
        <begin position="89"/>
        <end position="283"/>
    </location>
</feature>
<dbReference type="CDD" id="cd06261">
    <property type="entry name" value="TM_PBP2"/>
    <property type="match status" value="1"/>
</dbReference>
<gene>
    <name evidence="10" type="ORF">ACFPIJ_40845</name>
</gene>
<dbReference type="SUPFAM" id="SSF161098">
    <property type="entry name" value="MetI-like"/>
    <property type="match status" value="1"/>
</dbReference>
<dbReference type="PROSITE" id="PS50928">
    <property type="entry name" value="ABC_TM1"/>
    <property type="match status" value="1"/>
</dbReference>
<evidence type="ECO:0000256" key="1">
    <source>
        <dbReference type="ARBA" id="ARBA00004651"/>
    </source>
</evidence>
<protein>
    <submittedName>
        <fullName evidence="10">Carbohydrate ABC transporter permease</fullName>
    </submittedName>
</protein>
<feature type="transmembrane region" description="Helical" evidence="7">
    <location>
        <begin position="156"/>
        <end position="176"/>
    </location>
</feature>
<keyword evidence="5 7" id="KW-1133">Transmembrane helix</keyword>
<evidence type="ECO:0000259" key="9">
    <source>
        <dbReference type="PROSITE" id="PS50928"/>
    </source>
</evidence>
<evidence type="ECO:0000256" key="7">
    <source>
        <dbReference type="RuleBase" id="RU363032"/>
    </source>
</evidence>